<name>A0A0L0UKX0_9BASI</name>
<comment type="caution">
    <text evidence="1">The sequence shown here is derived from an EMBL/GenBank/DDBJ whole genome shotgun (WGS) entry which is preliminary data.</text>
</comment>
<feature type="non-terminal residue" evidence="1">
    <location>
        <position position="173"/>
    </location>
</feature>
<evidence type="ECO:0000313" key="1">
    <source>
        <dbReference type="EMBL" id="KNE87668.1"/>
    </source>
</evidence>
<protein>
    <submittedName>
        <fullName evidence="1">Uncharacterized protein</fullName>
    </submittedName>
</protein>
<proteinExistence type="predicted"/>
<dbReference type="AlphaFoldDB" id="A0A0L0UKX0"/>
<organism evidence="1 2">
    <name type="scientific">Puccinia striiformis f. sp. tritici PST-78</name>
    <dbReference type="NCBI Taxonomy" id="1165861"/>
    <lineage>
        <taxon>Eukaryota</taxon>
        <taxon>Fungi</taxon>
        <taxon>Dikarya</taxon>
        <taxon>Basidiomycota</taxon>
        <taxon>Pucciniomycotina</taxon>
        <taxon>Pucciniomycetes</taxon>
        <taxon>Pucciniales</taxon>
        <taxon>Pucciniaceae</taxon>
        <taxon>Puccinia</taxon>
    </lineage>
</organism>
<accession>A0A0L0UKX0</accession>
<sequence length="173" mass="17917">MDSVKPLSDVLGRVSGELADYSKQYPGLTKSLAGAEVAIKAMTAAAVVFAGIKFFSGGGLGGVKTPSTPGGVTGPGSLGRAAGTFGRWAGRIAAPLMLYQATQDAPLVQVERGDSNARKRLQAGQYTDDLSRLKDSARAQPGLLDAWDEVKSWWSPPTSIGKGDMATARGPAH</sequence>
<gene>
    <name evidence="1" type="ORF">PSTG_18941</name>
</gene>
<evidence type="ECO:0000313" key="2">
    <source>
        <dbReference type="Proteomes" id="UP000054564"/>
    </source>
</evidence>
<reference evidence="2" key="1">
    <citation type="submission" date="2014-03" db="EMBL/GenBank/DDBJ databases">
        <title>The Genome Sequence of Puccinia striiformis f. sp. tritici PST-78.</title>
        <authorList>
            <consortium name="The Broad Institute Genome Sequencing Platform"/>
            <person name="Cuomo C."/>
            <person name="Hulbert S."/>
            <person name="Chen X."/>
            <person name="Walker B."/>
            <person name="Young S.K."/>
            <person name="Zeng Q."/>
            <person name="Gargeya S."/>
            <person name="Fitzgerald M."/>
            <person name="Haas B."/>
            <person name="Abouelleil A."/>
            <person name="Alvarado L."/>
            <person name="Arachchi H.M."/>
            <person name="Berlin A.M."/>
            <person name="Chapman S.B."/>
            <person name="Goldberg J."/>
            <person name="Griggs A."/>
            <person name="Gujja S."/>
            <person name="Hansen M."/>
            <person name="Howarth C."/>
            <person name="Imamovic A."/>
            <person name="Larimer J."/>
            <person name="McCowan C."/>
            <person name="Montmayeur A."/>
            <person name="Murphy C."/>
            <person name="Neiman D."/>
            <person name="Pearson M."/>
            <person name="Priest M."/>
            <person name="Roberts A."/>
            <person name="Saif S."/>
            <person name="Shea T."/>
            <person name="Sisk P."/>
            <person name="Sykes S."/>
            <person name="Wortman J."/>
            <person name="Nusbaum C."/>
            <person name="Birren B."/>
        </authorList>
    </citation>
    <scope>NUCLEOTIDE SEQUENCE [LARGE SCALE GENOMIC DNA]</scope>
    <source>
        <strain evidence="2">race PST-78</strain>
    </source>
</reference>
<dbReference type="Proteomes" id="UP000054564">
    <property type="component" value="Unassembled WGS sequence"/>
</dbReference>
<dbReference type="EMBL" id="AJIL01004533">
    <property type="protein sequence ID" value="KNE87668.1"/>
    <property type="molecule type" value="Genomic_DNA"/>
</dbReference>
<keyword evidence="2" id="KW-1185">Reference proteome</keyword>